<name>A0A0G2T4H7_9CAUD</name>
<dbReference type="Proteomes" id="UP000226303">
    <property type="component" value="Segment"/>
</dbReference>
<sequence length="126" mass="13869">MAKTLKLNVSFPMSVVVNTETCKGLEVARAAAREAIKQGTTNGNKRDFMLNVFASDKTTEEVLEIIIRSGVRQLVREELTREMTNDETRATVGDIKVSFEDSSVLARSCDCNACFECKIARGGSDE</sequence>
<reference evidence="1 2" key="1">
    <citation type="journal article" date="2014" name="Appl. Environ. Microbiol.">
        <title>Identification of Bacteriophages for Biocontrol of the Kiwifruit Canker Phytopathogen Pseudomonas syringae pv. actinidiae.</title>
        <authorList>
            <person name="Frampton R.A."/>
            <person name="Taylor C."/>
            <person name="Holguin Moreno A.V."/>
            <person name="Visnovsky S.B."/>
            <person name="Petty N.K."/>
            <person name="Pitman A.R."/>
            <person name="Fineran P.C."/>
        </authorList>
    </citation>
    <scope>NUCLEOTIDE SEQUENCE [LARGE SCALE GENOMIC DNA]</scope>
</reference>
<proteinExistence type="predicted"/>
<accession>A0A0G2T4H7</accession>
<organism evidence="1 2">
    <name type="scientific">Pseudomonas phage phiPsa17</name>
    <dbReference type="NCBI Taxonomy" id="1629654"/>
    <lineage>
        <taxon>Viruses</taxon>
        <taxon>Duplodnaviria</taxon>
        <taxon>Heunggongvirae</taxon>
        <taxon>Uroviricota</taxon>
        <taxon>Caudoviricetes</taxon>
        <taxon>Autographivirales</taxon>
        <taxon>Autotranscriptaviridae</taxon>
        <taxon>Studiervirinae</taxon>
        <taxon>Ghunavirus</taxon>
        <taxon>Ghunavirus Psa17</taxon>
    </lineage>
</organism>
<dbReference type="EMBL" id="KR091952">
    <property type="protein sequence ID" value="AKG94369.1"/>
    <property type="molecule type" value="Genomic_DNA"/>
</dbReference>
<evidence type="ECO:0000313" key="2">
    <source>
        <dbReference type="Proteomes" id="UP000226303"/>
    </source>
</evidence>
<gene>
    <name evidence="1" type="ORF">VO98_135</name>
</gene>
<evidence type="ECO:0000313" key="1">
    <source>
        <dbReference type="EMBL" id="AKG94369.1"/>
    </source>
</evidence>
<protein>
    <submittedName>
        <fullName evidence="1">Uncharacterized protein</fullName>
    </submittedName>
</protein>